<dbReference type="EMBL" id="AFOY02000028">
    <property type="protein sequence ID" value="EXF91119.1"/>
    <property type="molecule type" value="Genomic_DNA"/>
</dbReference>
<evidence type="ECO:0000313" key="2">
    <source>
        <dbReference type="EMBL" id="EXF91119.1"/>
    </source>
</evidence>
<proteinExistence type="predicted"/>
<evidence type="ECO:0000313" key="3">
    <source>
        <dbReference type="Proteomes" id="UP000022611"/>
    </source>
</evidence>
<accession>A0A010RPU9</accession>
<organism evidence="2 3">
    <name type="scientific">Pseudomonas fluorescens HK44</name>
    <dbReference type="NCBI Taxonomy" id="1042209"/>
    <lineage>
        <taxon>Bacteria</taxon>
        <taxon>Pseudomonadati</taxon>
        <taxon>Pseudomonadota</taxon>
        <taxon>Gammaproteobacteria</taxon>
        <taxon>Pseudomonadales</taxon>
        <taxon>Pseudomonadaceae</taxon>
        <taxon>Pseudomonas</taxon>
    </lineage>
</organism>
<dbReference type="PATRIC" id="fig|1042209.11.peg.6125"/>
<feature type="compositionally biased region" description="Polar residues" evidence="1">
    <location>
        <begin position="30"/>
        <end position="54"/>
    </location>
</feature>
<gene>
    <name evidence="2" type="ORF">HK44_019765</name>
</gene>
<comment type="caution">
    <text evidence="2">The sequence shown here is derived from an EMBL/GenBank/DDBJ whole genome shotgun (WGS) entry which is preliminary data.</text>
</comment>
<protein>
    <submittedName>
        <fullName evidence="2">Uncharacterized protein</fullName>
    </submittedName>
</protein>
<sequence length="67" mass="7292">MQQGVDSEAGEHYPAHPGNCQLMTLIQRAQPTSAHNADQNSAYGDTANEAQKNQPHLRVCISGFKPM</sequence>
<name>A0A010RPU9_PSEFL</name>
<dbReference type="HOGENOM" id="CLU_2809152_0_0_6"/>
<feature type="region of interest" description="Disordered" evidence="1">
    <location>
        <begin position="30"/>
        <end position="55"/>
    </location>
</feature>
<dbReference type="Proteomes" id="UP000022611">
    <property type="component" value="Unassembled WGS sequence"/>
</dbReference>
<evidence type="ECO:0000256" key="1">
    <source>
        <dbReference type="SAM" id="MobiDB-lite"/>
    </source>
</evidence>
<reference evidence="2 3" key="1">
    <citation type="journal article" date="2011" name="J. Bacteriol.">
        <title>Draft genome sequence of the polycyclic aromatic hydrocarbon-degrading, genetically engineered bioluminescent bioreporter Pseudomonas fluorescens HK44.</title>
        <authorList>
            <person name="Chauhan A."/>
            <person name="Layton A.C."/>
            <person name="Williams D.E."/>
            <person name="Smartt A.E."/>
            <person name="Ripp S."/>
            <person name="Karpinets T.V."/>
            <person name="Brown S.D."/>
            <person name="Sayler G.S."/>
        </authorList>
    </citation>
    <scope>NUCLEOTIDE SEQUENCE [LARGE SCALE GENOMIC DNA]</scope>
    <source>
        <strain evidence="2 3">HK44</strain>
    </source>
</reference>
<dbReference type="AlphaFoldDB" id="A0A010RPU9"/>